<reference evidence="2 3" key="1">
    <citation type="submission" date="2022-04" db="EMBL/GenBank/DDBJ databases">
        <title>Pseudomonas knackmussii B09-2.</title>
        <authorList>
            <person name="Deng Y."/>
        </authorList>
    </citation>
    <scope>NUCLEOTIDE SEQUENCE [LARGE SCALE GENOMIC DNA]</scope>
    <source>
        <strain evidence="2 3">B09-2</strain>
    </source>
</reference>
<keyword evidence="1" id="KW-1133">Transmembrane helix</keyword>
<evidence type="ECO:0000256" key="1">
    <source>
        <dbReference type="SAM" id="Phobius"/>
    </source>
</evidence>
<evidence type="ECO:0000313" key="3">
    <source>
        <dbReference type="Proteomes" id="UP000831189"/>
    </source>
</evidence>
<sequence>MWKKHESGATEQKPLWKRMTWLVVIWSASVLALGVVAWLLRQFMTAAGLAAP</sequence>
<protein>
    <submittedName>
        <fullName evidence="2">DUF2474 domain-containing protein</fullName>
    </submittedName>
</protein>
<keyword evidence="1" id="KW-0472">Membrane</keyword>
<feature type="transmembrane region" description="Helical" evidence="1">
    <location>
        <begin position="21"/>
        <end position="40"/>
    </location>
</feature>
<dbReference type="Pfam" id="PF10617">
    <property type="entry name" value="DUF2474"/>
    <property type="match status" value="1"/>
</dbReference>
<dbReference type="EMBL" id="CP096208">
    <property type="protein sequence ID" value="UPQ81242.1"/>
    <property type="molecule type" value="Genomic_DNA"/>
</dbReference>
<gene>
    <name evidence="2" type="ORF">M0M42_12430</name>
</gene>
<accession>A0ABY4KK87</accession>
<keyword evidence="1" id="KW-0812">Transmembrane</keyword>
<organism evidence="2 3">
    <name type="scientific">Pseudomonas knackmussii</name>
    <dbReference type="NCBI Taxonomy" id="65741"/>
    <lineage>
        <taxon>Bacteria</taxon>
        <taxon>Pseudomonadati</taxon>
        <taxon>Pseudomonadota</taxon>
        <taxon>Gammaproteobacteria</taxon>
        <taxon>Pseudomonadales</taxon>
        <taxon>Pseudomonadaceae</taxon>
        <taxon>Pseudomonas</taxon>
    </lineage>
</organism>
<proteinExistence type="predicted"/>
<name>A0ABY4KK87_9PSED</name>
<dbReference type="InterPro" id="IPR018895">
    <property type="entry name" value="DUF2474"/>
</dbReference>
<evidence type="ECO:0000313" key="2">
    <source>
        <dbReference type="EMBL" id="UPQ81242.1"/>
    </source>
</evidence>
<keyword evidence="3" id="KW-1185">Reference proteome</keyword>
<dbReference type="Proteomes" id="UP000831189">
    <property type="component" value="Chromosome"/>
</dbReference>